<protein>
    <recommendedName>
        <fullName evidence="9">Lipoprotein signal peptidase</fullName>
        <ecNumber evidence="9">3.4.23.36</ecNumber>
    </recommendedName>
    <alternativeName>
        <fullName evidence="9">Prolipoprotein signal peptidase</fullName>
    </alternativeName>
    <alternativeName>
        <fullName evidence="9">Signal peptidase II</fullName>
        <shortName evidence="9">SPase II</shortName>
    </alternativeName>
</protein>
<dbReference type="GO" id="GO:0006508">
    <property type="term" value="P:proteolysis"/>
    <property type="evidence" value="ECO:0007669"/>
    <property type="project" value="UniProtKB-KW"/>
</dbReference>
<evidence type="ECO:0000256" key="2">
    <source>
        <dbReference type="ARBA" id="ARBA00022475"/>
    </source>
</evidence>
<comment type="caution">
    <text evidence="12">The sequence shown here is derived from an EMBL/GenBank/DDBJ whole genome shotgun (WGS) entry which is preliminary data.</text>
</comment>
<dbReference type="AlphaFoldDB" id="A0A9D1JGL4"/>
<evidence type="ECO:0000256" key="9">
    <source>
        <dbReference type="HAMAP-Rule" id="MF_00161"/>
    </source>
</evidence>
<comment type="catalytic activity">
    <reaction evidence="9 10">
        <text>Release of signal peptides from bacterial membrane prolipoproteins. Hydrolyzes -Xaa-Yaa-Zaa-|-(S,diacylglyceryl)Cys-, in which Xaa is hydrophobic (preferably Leu), and Yaa (Ala or Ser) and Zaa (Gly or Ala) have small, neutral side chains.</text>
        <dbReference type="EC" id="3.4.23.36"/>
    </reaction>
</comment>
<keyword evidence="8 9" id="KW-0472">Membrane</keyword>
<evidence type="ECO:0000256" key="5">
    <source>
        <dbReference type="ARBA" id="ARBA00022750"/>
    </source>
</evidence>
<evidence type="ECO:0000313" key="13">
    <source>
        <dbReference type="Proteomes" id="UP000886841"/>
    </source>
</evidence>
<comment type="subcellular location">
    <subcellularLocation>
        <location evidence="9">Cell membrane</location>
        <topology evidence="9">Multi-pass membrane protein</topology>
    </subcellularLocation>
</comment>
<dbReference type="Proteomes" id="UP000886841">
    <property type="component" value="Unassembled WGS sequence"/>
</dbReference>
<dbReference type="PANTHER" id="PTHR33695">
    <property type="entry name" value="LIPOPROTEIN SIGNAL PEPTIDASE"/>
    <property type="match status" value="1"/>
</dbReference>
<keyword evidence="6 9" id="KW-0378">Hydrolase</keyword>
<comment type="similarity">
    <text evidence="1 9 11">Belongs to the peptidase A8 family.</text>
</comment>
<feature type="active site" evidence="9">
    <location>
        <position position="124"/>
    </location>
</feature>
<dbReference type="EMBL" id="DVHU01000106">
    <property type="protein sequence ID" value="HIR94134.1"/>
    <property type="molecule type" value="Genomic_DNA"/>
</dbReference>
<keyword evidence="2 9" id="KW-1003">Cell membrane</keyword>
<reference evidence="12" key="1">
    <citation type="submission" date="2020-10" db="EMBL/GenBank/DDBJ databases">
        <authorList>
            <person name="Gilroy R."/>
        </authorList>
    </citation>
    <scope>NUCLEOTIDE SEQUENCE</scope>
    <source>
        <strain evidence="12">ChiSxjej1B13-7041</strain>
    </source>
</reference>
<gene>
    <name evidence="9 12" type="primary">lspA</name>
    <name evidence="12" type="ORF">IAB98_12020</name>
</gene>
<comment type="function">
    <text evidence="9 10">This protein specifically catalyzes the removal of signal peptides from prolipoproteins.</text>
</comment>
<accession>A0A9D1JGL4</accession>
<dbReference type="GO" id="GO:0005886">
    <property type="term" value="C:plasma membrane"/>
    <property type="evidence" value="ECO:0007669"/>
    <property type="project" value="UniProtKB-SubCell"/>
</dbReference>
<dbReference type="PRINTS" id="PR00781">
    <property type="entry name" value="LIPOSIGPTASE"/>
</dbReference>
<evidence type="ECO:0000256" key="4">
    <source>
        <dbReference type="ARBA" id="ARBA00022692"/>
    </source>
</evidence>
<name>A0A9D1JGL4_9FIRM</name>
<sequence>MKEKRAKGLSLILGLLSTAALIFLDQWTKVLAVRHLAGQADRVLIPGILNLHYLENRGAAFGILQNQQTLFIIITSLFLLIPAVCYVLLPMTRRMLPLRLIALGILAGGIGNLIDRVRQGFVVDFLETVFMDFPVFNVADIYVTVSFFLLIVLILFKYKEDDFEFLSRKRKEKGA</sequence>
<organism evidence="12 13">
    <name type="scientific">Candidatus Egerieimonas intestinavium</name>
    <dbReference type="NCBI Taxonomy" id="2840777"/>
    <lineage>
        <taxon>Bacteria</taxon>
        <taxon>Bacillati</taxon>
        <taxon>Bacillota</taxon>
        <taxon>Clostridia</taxon>
        <taxon>Lachnospirales</taxon>
        <taxon>Lachnospiraceae</taxon>
        <taxon>Lachnospiraceae incertae sedis</taxon>
        <taxon>Candidatus Egerieimonas</taxon>
    </lineage>
</organism>
<feature type="transmembrane region" description="Helical" evidence="9">
    <location>
        <begin position="134"/>
        <end position="156"/>
    </location>
</feature>
<dbReference type="InterPro" id="IPR001872">
    <property type="entry name" value="Peptidase_A8"/>
</dbReference>
<evidence type="ECO:0000313" key="12">
    <source>
        <dbReference type="EMBL" id="HIR94134.1"/>
    </source>
</evidence>
<evidence type="ECO:0000256" key="6">
    <source>
        <dbReference type="ARBA" id="ARBA00022801"/>
    </source>
</evidence>
<dbReference type="GO" id="GO:0004190">
    <property type="term" value="F:aspartic-type endopeptidase activity"/>
    <property type="evidence" value="ECO:0007669"/>
    <property type="project" value="UniProtKB-UniRule"/>
</dbReference>
<proteinExistence type="inferred from homology"/>
<evidence type="ECO:0000256" key="1">
    <source>
        <dbReference type="ARBA" id="ARBA00006139"/>
    </source>
</evidence>
<keyword evidence="4 9" id="KW-0812">Transmembrane</keyword>
<reference evidence="12" key="2">
    <citation type="journal article" date="2021" name="PeerJ">
        <title>Extensive microbial diversity within the chicken gut microbiome revealed by metagenomics and culture.</title>
        <authorList>
            <person name="Gilroy R."/>
            <person name="Ravi A."/>
            <person name="Getino M."/>
            <person name="Pursley I."/>
            <person name="Horton D.L."/>
            <person name="Alikhan N.F."/>
            <person name="Baker D."/>
            <person name="Gharbi K."/>
            <person name="Hall N."/>
            <person name="Watson M."/>
            <person name="Adriaenssens E.M."/>
            <person name="Foster-Nyarko E."/>
            <person name="Jarju S."/>
            <person name="Secka A."/>
            <person name="Antonio M."/>
            <person name="Oren A."/>
            <person name="Chaudhuri R.R."/>
            <person name="La Ragione R."/>
            <person name="Hildebrand F."/>
            <person name="Pallen M.J."/>
        </authorList>
    </citation>
    <scope>NUCLEOTIDE SEQUENCE</scope>
    <source>
        <strain evidence="12">ChiSxjej1B13-7041</strain>
    </source>
</reference>
<evidence type="ECO:0000256" key="8">
    <source>
        <dbReference type="ARBA" id="ARBA00023136"/>
    </source>
</evidence>
<feature type="active site" evidence="9">
    <location>
        <position position="140"/>
    </location>
</feature>
<keyword evidence="5 9" id="KW-0064">Aspartyl protease</keyword>
<dbReference type="EC" id="3.4.23.36" evidence="9"/>
<dbReference type="HAMAP" id="MF_00161">
    <property type="entry name" value="LspA"/>
    <property type="match status" value="1"/>
</dbReference>
<evidence type="ECO:0000256" key="3">
    <source>
        <dbReference type="ARBA" id="ARBA00022670"/>
    </source>
</evidence>
<keyword evidence="3 9" id="KW-0645">Protease</keyword>
<dbReference type="PROSITE" id="PS00855">
    <property type="entry name" value="SPASE_II"/>
    <property type="match status" value="1"/>
</dbReference>
<dbReference type="PANTHER" id="PTHR33695:SF1">
    <property type="entry name" value="LIPOPROTEIN SIGNAL PEPTIDASE"/>
    <property type="match status" value="1"/>
</dbReference>
<comment type="pathway">
    <text evidence="9">Protein modification; lipoprotein biosynthesis (signal peptide cleavage).</text>
</comment>
<evidence type="ECO:0000256" key="7">
    <source>
        <dbReference type="ARBA" id="ARBA00022989"/>
    </source>
</evidence>
<evidence type="ECO:0000256" key="11">
    <source>
        <dbReference type="RuleBase" id="RU004181"/>
    </source>
</evidence>
<keyword evidence="7 9" id="KW-1133">Transmembrane helix</keyword>
<feature type="transmembrane region" description="Helical" evidence="9">
    <location>
        <begin position="70"/>
        <end position="89"/>
    </location>
</feature>
<feature type="transmembrane region" description="Helical" evidence="9">
    <location>
        <begin position="96"/>
        <end position="114"/>
    </location>
</feature>
<evidence type="ECO:0000256" key="10">
    <source>
        <dbReference type="RuleBase" id="RU000594"/>
    </source>
</evidence>
<dbReference type="Pfam" id="PF01252">
    <property type="entry name" value="Peptidase_A8"/>
    <property type="match status" value="1"/>
</dbReference>
<comment type="caution">
    <text evidence="9">Lacks conserved residue(s) required for the propagation of feature annotation.</text>
</comment>
<dbReference type="NCBIfam" id="TIGR00077">
    <property type="entry name" value="lspA"/>
    <property type="match status" value="1"/>
</dbReference>